<evidence type="ECO:0000313" key="6">
    <source>
        <dbReference type="EMBL" id="SFL16803.1"/>
    </source>
</evidence>
<feature type="modified residue" description="N6-(pyridoxal phosphate)lysine" evidence="4">
    <location>
        <position position="199"/>
    </location>
</feature>
<gene>
    <name evidence="6" type="ORF">SAMN04488036_10620</name>
</gene>
<keyword evidence="1 4" id="KW-0663">Pyridoxal phosphate</keyword>
<dbReference type="AlphaFoldDB" id="A0A1I4FH80"/>
<evidence type="ECO:0000256" key="2">
    <source>
        <dbReference type="ARBA" id="ARBA00037999"/>
    </source>
</evidence>
<dbReference type="GO" id="GO:0030170">
    <property type="term" value="F:pyridoxal phosphate binding"/>
    <property type="evidence" value="ECO:0007669"/>
    <property type="project" value="TreeGrafter"/>
</dbReference>
<dbReference type="Pfam" id="PF01041">
    <property type="entry name" value="DegT_DnrJ_EryC1"/>
    <property type="match status" value="1"/>
</dbReference>
<dbReference type="SUPFAM" id="SSF53383">
    <property type="entry name" value="PLP-dependent transferases"/>
    <property type="match status" value="1"/>
</dbReference>
<dbReference type="OrthoDB" id="9768668at2"/>
<dbReference type="PANTHER" id="PTHR30244:SF9">
    <property type="entry name" value="PROTEIN RV3402C"/>
    <property type="match status" value="1"/>
</dbReference>
<dbReference type="InterPro" id="IPR000653">
    <property type="entry name" value="DegT/StrS_aminotransferase"/>
</dbReference>
<reference evidence="7" key="1">
    <citation type="submission" date="2016-10" db="EMBL/GenBank/DDBJ databases">
        <authorList>
            <person name="Varghese N."/>
            <person name="Submissions S."/>
        </authorList>
    </citation>
    <scope>NUCLEOTIDE SEQUENCE [LARGE SCALE GENOMIC DNA]</scope>
    <source>
        <strain evidence="7">DSM 28453</strain>
    </source>
</reference>
<evidence type="ECO:0000256" key="1">
    <source>
        <dbReference type="ARBA" id="ARBA00022898"/>
    </source>
</evidence>
<dbReference type="InterPro" id="IPR015424">
    <property type="entry name" value="PyrdxlP-dep_Trfase"/>
</dbReference>
<dbReference type="PIRSF" id="PIRSF000390">
    <property type="entry name" value="PLP_StrS"/>
    <property type="match status" value="1"/>
</dbReference>
<proteinExistence type="inferred from homology"/>
<comment type="similarity">
    <text evidence="2 5">Belongs to the DegT/DnrJ/EryC1 family.</text>
</comment>
<evidence type="ECO:0000256" key="3">
    <source>
        <dbReference type="PIRSR" id="PIRSR000390-1"/>
    </source>
</evidence>
<dbReference type="Proteomes" id="UP000198851">
    <property type="component" value="Unassembled WGS sequence"/>
</dbReference>
<dbReference type="EMBL" id="FOSZ01000006">
    <property type="protein sequence ID" value="SFL16803.1"/>
    <property type="molecule type" value="Genomic_DNA"/>
</dbReference>
<dbReference type="Gene3D" id="3.40.640.10">
    <property type="entry name" value="Type I PLP-dependent aspartate aminotransferase-like (Major domain)"/>
    <property type="match status" value="1"/>
</dbReference>
<feature type="active site" description="Proton acceptor" evidence="3">
    <location>
        <position position="199"/>
    </location>
</feature>
<accession>A0A1I4FH80</accession>
<sequence length="391" mass="42518">MKPAFPTLPAPHIPVAKPRLPEAHRLMPYLERLDQSRIYANIGPVCQELKERLGKHFDITEGGLALTASGSAALVGAILAAAGRRTNRPIALCASYTFVATLSAIQCCGYDPHLADIDPNTWALDPDALRRHPRLHEVGLVAVTAPYGRLPDLDAWARFRRDTGIPVVIDAAASFDVLERLPRAIPPDLPVVLSFHATKAFGCGEGGAVICTDPDLFLRVIRATNNGFFGARHVIGDNINGKMSEYHGCVAMAALDYWGATLWDYKQTAKAYHHAANANGIDAMLRVGGDTSYAYALLHTSTEEQAIFVRDQLAAKGIDSRFWYGRGLHRETGFGPFDCDPMPVTDSLSHRLLGLPFYADLAISAIEEICKTVAQAMEIIPIEGVQNVGRP</sequence>
<dbReference type="GO" id="GO:0008483">
    <property type="term" value="F:transaminase activity"/>
    <property type="evidence" value="ECO:0007669"/>
    <property type="project" value="TreeGrafter"/>
</dbReference>
<dbReference type="InterPro" id="IPR015421">
    <property type="entry name" value="PyrdxlP-dep_Trfase_major"/>
</dbReference>
<dbReference type="STRING" id="1280847.SAMN04488036_10620"/>
<evidence type="ECO:0000256" key="4">
    <source>
        <dbReference type="PIRSR" id="PIRSR000390-2"/>
    </source>
</evidence>
<evidence type="ECO:0000313" key="7">
    <source>
        <dbReference type="Proteomes" id="UP000198851"/>
    </source>
</evidence>
<protein>
    <submittedName>
        <fullName evidence="6">dTDP-4-amino-4,6-dideoxygalactose transaminase</fullName>
    </submittedName>
</protein>
<dbReference type="GO" id="GO:0000271">
    <property type="term" value="P:polysaccharide biosynthetic process"/>
    <property type="evidence" value="ECO:0007669"/>
    <property type="project" value="TreeGrafter"/>
</dbReference>
<organism evidence="6 7">
    <name type="scientific">Shimia haliotis</name>
    <dbReference type="NCBI Taxonomy" id="1280847"/>
    <lineage>
        <taxon>Bacteria</taxon>
        <taxon>Pseudomonadati</taxon>
        <taxon>Pseudomonadota</taxon>
        <taxon>Alphaproteobacteria</taxon>
        <taxon>Rhodobacterales</taxon>
        <taxon>Roseobacteraceae</taxon>
    </lineage>
</organism>
<evidence type="ECO:0000256" key="5">
    <source>
        <dbReference type="RuleBase" id="RU004508"/>
    </source>
</evidence>
<dbReference type="PANTHER" id="PTHR30244">
    <property type="entry name" value="TRANSAMINASE"/>
    <property type="match status" value="1"/>
</dbReference>
<keyword evidence="7" id="KW-1185">Reference proteome</keyword>
<dbReference type="RefSeq" id="WP_139216210.1">
    <property type="nucleotide sequence ID" value="NZ_FOSZ01000006.1"/>
</dbReference>
<name>A0A1I4FH80_9RHOB</name>